<dbReference type="OrthoDB" id="5088121at2759"/>
<dbReference type="GO" id="GO:0005773">
    <property type="term" value="C:vacuole"/>
    <property type="evidence" value="ECO:0007669"/>
    <property type="project" value="GOC"/>
</dbReference>
<dbReference type="PANTHER" id="PTHR28051:SF1">
    <property type="entry name" value="PROTEIN MTL1-RELATED"/>
    <property type="match status" value="1"/>
</dbReference>
<keyword evidence="4" id="KW-1185">Reference proteome</keyword>
<dbReference type="GO" id="GO:0007039">
    <property type="term" value="P:protein catabolic process in the vacuole"/>
    <property type="evidence" value="ECO:0007669"/>
    <property type="project" value="TreeGrafter"/>
</dbReference>
<feature type="region of interest" description="Disordered" evidence="1">
    <location>
        <begin position="322"/>
        <end position="341"/>
    </location>
</feature>
<comment type="caution">
    <text evidence="3">The sequence shown here is derived from an EMBL/GenBank/DDBJ whole genome shotgun (WGS) entry which is preliminary data.</text>
</comment>
<gene>
    <name evidence="3" type="ORF">B0J13DRAFT_486944</name>
</gene>
<sequence length="517" mass="58023">MTRTNFSSFSIANAESMDLPYSSTHASDLSIISDEGKKIRSAGPSNGRYSLSPFPKDGCFRPPGDSLEPPPNPKTGNSYTVSPAGHGIPVNTSRSEKSELPELLEHAEDDSATKANPWRHVDYLSHDWKEEDIWSSWKYITTRRREYLNSSRLENASWRAWIKCKYKLKTVSPETLNWFKDCDVTWLYGPLQQDPSKVCCADAELSSISPSKSNSQVSIDKKSILKRTVPEIMLRRPLSPSSLLKQTASVVRAQETNCQGLTRHTLDRAAVTGYVISSRRMSRNASSILSSSASEVSSPGIERKHIRFNDKVEQCIIVNGHGDDDNGINSDPYSHSDSDDGLRMKRLRQRKQAPLVRRKSTNDENSFISNGKTLAMLPPTTLNHRGDILDPTEEAIKHSISIRNPTVSPALPPETCPKLLGRFFEEEENHDMTDVDVVADSAWYGAKSFENSSLYRRTSTDSITAEPTGRRRTLSGMFMPYEEGESSSKDAIFGRFIDIVNIARDMAYFIRNVGWRK</sequence>
<reference evidence="3" key="1">
    <citation type="journal article" date="2021" name="Nat. Commun.">
        <title>Genetic determinants of endophytism in the Arabidopsis root mycobiome.</title>
        <authorList>
            <person name="Mesny F."/>
            <person name="Miyauchi S."/>
            <person name="Thiergart T."/>
            <person name="Pickel B."/>
            <person name="Atanasova L."/>
            <person name="Karlsson M."/>
            <person name="Huettel B."/>
            <person name="Barry K.W."/>
            <person name="Haridas S."/>
            <person name="Chen C."/>
            <person name="Bauer D."/>
            <person name="Andreopoulos W."/>
            <person name="Pangilinan J."/>
            <person name="LaButti K."/>
            <person name="Riley R."/>
            <person name="Lipzen A."/>
            <person name="Clum A."/>
            <person name="Drula E."/>
            <person name="Henrissat B."/>
            <person name="Kohler A."/>
            <person name="Grigoriev I.V."/>
            <person name="Martin F.M."/>
            <person name="Hacquard S."/>
        </authorList>
    </citation>
    <scope>NUCLEOTIDE SEQUENCE</scope>
    <source>
        <strain evidence="3">MPI-CAGE-AT-0021</strain>
    </source>
</reference>
<evidence type="ECO:0000259" key="2">
    <source>
        <dbReference type="Pfam" id="PF08550"/>
    </source>
</evidence>
<feature type="compositionally biased region" description="Basic residues" evidence="1">
    <location>
        <begin position="350"/>
        <end position="359"/>
    </location>
</feature>
<dbReference type="GO" id="GO:0042149">
    <property type="term" value="P:cellular response to glucose starvation"/>
    <property type="evidence" value="ECO:0007669"/>
    <property type="project" value="TreeGrafter"/>
</dbReference>
<feature type="domain" description="Nitrogen regulatory protein areA GATA-like" evidence="2">
    <location>
        <begin position="136"/>
        <end position="163"/>
    </location>
</feature>
<name>A0A9P9DFN1_9HYPO</name>
<proteinExistence type="predicted"/>
<dbReference type="Pfam" id="PF08550">
    <property type="entry name" value="GATA_AreA"/>
    <property type="match status" value="1"/>
</dbReference>
<dbReference type="InterPro" id="IPR013860">
    <property type="entry name" value="AreA_GATA"/>
</dbReference>
<evidence type="ECO:0000313" key="4">
    <source>
        <dbReference type="Proteomes" id="UP000717696"/>
    </source>
</evidence>
<organism evidence="3 4">
    <name type="scientific">Dactylonectria estremocensis</name>
    <dbReference type="NCBI Taxonomy" id="1079267"/>
    <lineage>
        <taxon>Eukaryota</taxon>
        <taxon>Fungi</taxon>
        <taxon>Dikarya</taxon>
        <taxon>Ascomycota</taxon>
        <taxon>Pezizomycotina</taxon>
        <taxon>Sordariomycetes</taxon>
        <taxon>Hypocreomycetidae</taxon>
        <taxon>Hypocreales</taxon>
        <taxon>Nectriaceae</taxon>
        <taxon>Dactylonectria</taxon>
    </lineage>
</organism>
<protein>
    <recommendedName>
        <fullName evidence="2">Nitrogen regulatory protein areA GATA-like domain-containing protein</fullName>
    </recommendedName>
</protein>
<dbReference type="EMBL" id="JAGMUU010000032">
    <property type="protein sequence ID" value="KAH7118268.1"/>
    <property type="molecule type" value="Genomic_DNA"/>
</dbReference>
<dbReference type="InterPro" id="IPR052292">
    <property type="entry name" value="Glucose_repression_reg"/>
</dbReference>
<evidence type="ECO:0000313" key="3">
    <source>
        <dbReference type="EMBL" id="KAH7118268.1"/>
    </source>
</evidence>
<evidence type="ECO:0000256" key="1">
    <source>
        <dbReference type="SAM" id="MobiDB-lite"/>
    </source>
</evidence>
<accession>A0A9P9DFN1</accession>
<dbReference type="PANTHER" id="PTHR28051">
    <property type="entry name" value="PROTEIN MTL1-RELATED"/>
    <property type="match status" value="1"/>
</dbReference>
<dbReference type="AlphaFoldDB" id="A0A9P9DFN1"/>
<feature type="region of interest" description="Disordered" evidence="1">
    <location>
        <begin position="350"/>
        <end position="371"/>
    </location>
</feature>
<dbReference type="Proteomes" id="UP000717696">
    <property type="component" value="Unassembled WGS sequence"/>
</dbReference>
<feature type="region of interest" description="Disordered" evidence="1">
    <location>
        <begin position="37"/>
        <end position="99"/>
    </location>
</feature>